<evidence type="ECO:0000313" key="14">
    <source>
        <dbReference type="EMBL" id="ERS96346.1"/>
    </source>
</evidence>
<evidence type="ECO:0000256" key="7">
    <source>
        <dbReference type="ARBA" id="ARBA00023118"/>
    </source>
</evidence>
<dbReference type="SUPFAM" id="SSF52540">
    <property type="entry name" value="P-loop containing nucleoside triphosphate hydrolases"/>
    <property type="match status" value="1"/>
</dbReference>
<feature type="domain" description="RNase III" evidence="10">
    <location>
        <begin position="1156"/>
        <end position="1338"/>
    </location>
</feature>
<keyword evidence="15" id="KW-1185">Reference proteome</keyword>
<dbReference type="PROSITE" id="PS51194">
    <property type="entry name" value="HELICASE_CTER"/>
    <property type="match status" value="1"/>
</dbReference>
<dbReference type="eggNOG" id="KOG0701">
    <property type="taxonomic scope" value="Eukaryota"/>
</dbReference>
<keyword evidence="2" id="KW-0677">Repeat</keyword>
<name>U7PN20_SPOS1</name>
<dbReference type="SUPFAM" id="SSF69065">
    <property type="entry name" value="RNase III domain-like"/>
    <property type="match status" value="2"/>
</dbReference>
<keyword evidence="1" id="KW-0930">Antiviral protein</keyword>
<evidence type="ECO:0000256" key="6">
    <source>
        <dbReference type="ARBA" id="ARBA00022840"/>
    </source>
</evidence>
<sequence>MADDGLDVAMATPDAKKTNDDQAGKGAEDDLLAQSRLYQVEMFEESLKRNIIVVPISAILRIRAELERSPAPKIVWFLAPTVPLCYQQYYAISSQIQGVQGRIIAGETDIKAWSTQAIWDAALRNIRFVVVTPQVLLEALMHGFVNIESIPLLVFDEVHGCVKNSPGRRIMTDFFHPAVKKGLPHPAILGLTASPVQGKKLEGIELLEGTMHATCVTPTLHRDNLILHTKRPSTFRHICDPGLDNTQSSQHGRNLLALARLLSSLSGGSQIPELSHVNNHFSGMISEGDIKWTHKFISSFHRKACTICAYLGSWAAEYYVHQIVRRCISNLSSRLPGENEPYLLAILQFVVTKRPRRLTADNSHKDHVDFHSGLSVRVQKLVEILCNHEAEFPTGIVFVRERPMAAVLSHIISIHPSLSSRFKAGYVVGMSKFQLDRGPDGLLAMAPKDGRVPLLKFRNRQLNLLVATSVIEEGIDMAACNIVVCIDDLTSLKAFIQRRGRARDENSKFHLLMGPLINGHDASVLNAANIGPLRSEWEALEAEMKRIYEDELRKDVDLQERPQKSALGDGRLQPIYGEAKGSMLLPQDAKQHLSHFCSTMSSRAFADCRPMFTLHKVAMHPDEFRAFVRLPITLPAHLRRAESKYSWQSQSDATADAALQAYKAIHKAGLLNEHLLPPRVAEEYLSRSIEGRPGKIAVHEQYRPWPDIRELWKTIQTSPSGIRSFVYRHTLRIFDDQGIEIFDADLITPCSLHTIPPFEIYWTAHSRRPWIVHISEGQRQDYGRGKDQYHDDSDHTGTLLYAAFGHRWALGDMHRLVRIVCEEERFSKELISSRPFDPQIFSDLERPFSPNSTCLVRDVDNVPYYYQDYLPVKPPLNLVRKAYKDYEDAPEDAAHVVVRPWPKIVGMLHRTFNVVRDDDEDSPGVSPSPAAPAAKRYPRVLPAAECRVDRLPIAYVQLGALLPPLTAVLEVQMVATQLLDSTRLRQLDIKDVSLIATAISAPAARLPTNYEYFEFIGDSILKVTAVSNCSARDLDAPEGHLSLRKDRLVANSRLCRAALEFGLDHFIVSKQWSLRAWKSSSTPQKQDPPLEMSTKMLADVVEALIGASHAESGMEKALQCIGLFLEEMDWLSLADCRDILYEAAPVEPPCPPPPGLEELLGYTFTKKSLLVQAITHASMPGYMEEICMERLEFVGDAILDHVIVQTLASVRPPLPYQRMHLLRTTLANAAFLGFSAMMFTIAEPPAASSVDPLSTAQTDAATPFLKPLSAYMRHGASREMGIAQELCAERFASKKDAILEQLWAGHTYPWEDLMGLDADKFHSDLLEAVIGAVWIDSGSLGAVEMLLDKIGILPYLRRAVSENIHLLHPKEELETVTGNVKLLYEVTRMARSEETSAQGHTESSGDDPVALKRKQTSSEIMDEGDDSLSGNDSSEGLSETSEDEMDEAEIRHNAIVGSREDRVVFQCRLSFNGKCDFEVNSCNSREEAETRAAGLALKAWKQGSLGKETVGQKS</sequence>
<dbReference type="SMART" id="SM00535">
    <property type="entry name" value="RIBOc"/>
    <property type="match status" value="2"/>
</dbReference>
<feature type="domain" description="Helicase ATP-binding" evidence="11">
    <location>
        <begin position="29"/>
        <end position="213"/>
    </location>
</feature>
<evidence type="ECO:0000256" key="2">
    <source>
        <dbReference type="ARBA" id="ARBA00022737"/>
    </source>
</evidence>
<dbReference type="Gene3D" id="3.40.50.300">
    <property type="entry name" value="P-loop containing nucleotide triphosphate hydrolases"/>
    <property type="match status" value="2"/>
</dbReference>
<keyword evidence="6" id="KW-0067">ATP-binding</keyword>
<dbReference type="CDD" id="cd00593">
    <property type="entry name" value="RIBOc"/>
    <property type="match status" value="2"/>
</dbReference>
<feature type="domain" description="Dicer dsRNA-binding fold" evidence="13">
    <location>
        <begin position="589"/>
        <end position="685"/>
    </location>
</feature>
<dbReference type="STRING" id="1391915.U7PN20"/>
<keyword evidence="7" id="KW-0051">Antiviral defense</keyword>
<dbReference type="GO" id="GO:0051607">
    <property type="term" value="P:defense response to virus"/>
    <property type="evidence" value="ECO:0007669"/>
    <property type="project" value="UniProtKB-KW"/>
</dbReference>
<feature type="domain" description="Helicase C-terminal" evidence="12">
    <location>
        <begin position="380"/>
        <end position="564"/>
    </location>
</feature>
<accession>U7PN20</accession>
<keyword evidence="8" id="KW-0694">RNA-binding</keyword>
<dbReference type="GO" id="GO:0005737">
    <property type="term" value="C:cytoplasm"/>
    <property type="evidence" value="ECO:0007669"/>
    <property type="project" value="TreeGrafter"/>
</dbReference>
<dbReference type="GO" id="GO:0050688">
    <property type="term" value="P:regulation of defense response to virus"/>
    <property type="evidence" value="ECO:0007669"/>
    <property type="project" value="UniProtKB-KW"/>
</dbReference>
<keyword evidence="4" id="KW-0378">Hydrolase</keyword>
<dbReference type="PROSITE" id="PS50142">
    <property type="entry name" value="RNASE_3_2"/>
    <property type="match status" value="2"/>
</dbReference>
<evidence type="ECO:0008006" key="16">
    <source>
        <dbReference type="Google" id="ProtNLM"/>
    </source>
</evidence>
<dbReference type="InterPro" id="IPR014001">
    <property type="entry name" value="Helicase_ATP-bd"/>
</dbReference>
<dbReference type="OrthoDB" id="416741at2759"/>
<dbReference type="InterPro" id="IPR027417">
    <property type="entry name" value="P-loop_NTPase"/>
</dbReference>
<evidence type="ECO:0000259" key="13">
    <source>
        <dbReference type="PROSITE" id="PS51327"/>
    </source>
</evidence>
<feature type="compositionally biased region" description="Polar residues" evidence="9">
    <location>
        <begin position="1428"/>
        <end position="1439"/>
    </location>
</feature>
<evidence type="ECO:0000259" key="10">
    <source>
        <dbReference type="PROSITE" id="PS50142"/>
    </source>
</evidence>
<dbReference type="Pfam" id="PF03368">
    <property type="entry name" value="Dicer_dimer"/>
    <property type="match status" value="1"/>
</dbReference>
<evidence type="ECO:0000259" key="12">
    <source>
        <dbReference type="PROSITE" id="PS51194"/>
    </source>
</evidence>
<dbReference type="Pfam" id="PF00271">
    <property type="entry name" value="Helicase_C"/>
    <property type="match status" value="1"/>
</dbReference>
<dbReference type="InterPro" id="IPR000999">
    <property type="entry name" value="RNase_III_dom"/>
</dbReference>
<evidence type="ECO:0000256" key="4">
    <source>
        <dbReference type="ARBA" id="ARBA00022801"/>
    </source>
</evidence>
<dbReference type="EMBL" id="KI440850">
    <property type="protein sequence ID" value="ERS96346.1"/>
    <property type="molecule type" value="Genomic_DNA"/>
</dbReference>
<dbReference type="HOGENOM" id="CLU_000907_4_6_1"/>
<dbReference type="GO" id="GO:0003723">
    <property type="term" value="F:RNA binding"/>
    <property type="evidence" value="ECO:0007669"/>
    <property type="project" value="UniProtKB-UniRule"/>
</dbReference>
<keyword evidence="5" id="KW-0347">Helicase</keyword>
<dbReference type="GO" id="GO:0005634">
    <property type="term" value="C:nucleus"/>
    <property type="evidence" value="ECO:0007669"/>
    <property type="project" value="TreeGrafter"/>
</dbReference>
<dbReference type="GO" id="GO:0005524">
    <property type="term" value="F:ATP binding"/>
    <property type="evidence" value="ECO:0007669"/>
    <property type="project" value="UniProtKB-KW"/>
</dbReference>
<evidence type="ECO:0000313" key="15">
    <source>
        <dbReference type="Proteomes" id="UP000018087"/>
    </source>
</evidence>
<dbReference type="InterPro" id="IPR011545">
    <property type="entry name" value="DEAD/DEAH_box_helicase_dom"/>
</dbReference>
<feature type="region of interest" description="Disordered" evidence="9">
    <location>
        <begin position="1392"/>
        <end position="1446"/>
    </location>
</feature>
<reference evidence="15" key="1">
    <citation type="journal article" date="2014" name="Genome Announc.">
        <title>Genome sequence of the pathogenic fungus Sporothrix schenckii (ATCC 58251).</title>
        <authorList>
            <person name="Cuomo C.A."/>
            <person name="Rodriguez-Del Valle N."/>
            <person name="Perez-Sanchez L."/>
            <person name="Abouelleil A."/>
            <person name="Goldberg J."/>
            <person name="Young S."/>
            <person name="Zeng Q."/>
            <person name="Birren B.W."/>
        </authorList>
    </citation>
    <scope>NUCLEOTIDE SEQUENCE [LARGE SCALE GENOMIC DNA]</scope>
    <source>
        <strain evidence="15">ATCC 58251 / de Perez 2211183</strain>
    </source>
</reference>
<dbReference type="PROSITE" id="PS51192">
    <property type="entry name" value="HELICASE_ATP_BIND_1"/>
    <property type="match status" value="1"/>
</dbReference>
<dbReference type="Gene3D" id="3.30.160.380">
    <property type="entry name" value="Dicer dimerisation domain"/>
    <property type="match status" value="1"/>
</dbReference>
<evidence type="ECO:0000259" key="11">
    <source>
        <dbReference type="PROSITE" id="PS51192"/>
    </source>
</evidence>
<dbReference type="GO" id="GO:0004386">
    <property type="term" value="F:helicase activity"/>
    <property type="evidence" value="ECO:0007669"/>
    <property type="project" value="UniProtKB-KW"/>
</dbReference>
<dbReference type="PROSITE" id="PS51327">
    <property type="entry name" value="DICER_DSRBF"/>
    <property type="match status" value="1"/>
</dbReference>
<dbReference type="PANTHER" id="PTHR14950">
    <property type="entry name" value="DICER-RELATED"/>
    <property type="match status" value="1"/>
</dbReference>
<dbReference type="InterPro" id="IPR001650">
    <property type="entry name" value="Helicase_C-like"/>
</dbReference>
<dbReference type="GO" id="GO:0004525">
    <property type="term" value="F:ribonuclease III activity"/>
    <property type="evidence" value="ECO:0007669"/>
    <property type="project" value="InterPro"/>
</dbReference>
<evidence type="ECO:0000256" key="3">
    <source>
        <dbReference type="ARBA" id="ARBA00022741"/>
    </source>
</evidence>
<organism evidence="14 15">
    <name type="scientific">Sporothrix schenckii (strain ATCC 58251 / de Perez 2211183)</name>
    <name type="common">Rose-picker's disease fungus</name>
    <dbReference type="NCBI Taxonomy" id="1391915"/>
    <lineage>
        <taxon>Eukaryota</taxon>
        <taxon>Fungi</taxon>
        <taxon>Dikarya</taxon>
        <taxon>Ascomycota</taxon>
        <taxon>Pezizomycotina</taxon>
        <taxon>Sordariomycetes</taxon>
        <taxon>Sordariomycetidae</taxon>
        <taxon>Ophiostomatales</taxon>
        <taxon>Ophiostomataceae</taxon>
        <taxon>Sporothrix</taxon>
    </lineage>
</organism>
<dbReference type="PANTHER" id="PTHR14950:SF37">
    <property type="entry name" value="ENDORIBONUCLEASE DICER"/>
    <property type="match status" value="1"/>
</dbReference>
<evidence type="ECO:0000256" key="8">
    <source>
        <dbReference type="PROSITE-ProRule" id="PRU00657"/>
    </source>
</evidence>
<dbReference type="InterPro" id="IPR038248">
    <property type="entry name" value="Dicer_dimer_sf"/>
</dbReference>
<proteinExistence type="inferred from homology"/>
<evidence type="ECO:0000256" key="1">
    <source>
        <dbReference type="ARBA" id="ARBA00022721"/>
    </source>
</evidence>
<evidence type="ECO:0000256" key="9">
    <source>
        <dbReference type="SAM" id="MobiDB-lite"/>
    </source>
</evidence>
<dbReference type="Gene3D" id="1.10.1520.10">
    <property type="entry name" value="Ribonuclease III domain"/>
    <property type="match status" value="2"/>
</dbReference>
<dbReference type="PROSITE" id="PS00517">
    <property type="entry name" value="RNASE_3_1"/>
    <property type="match status" value="1"/>
</dbReference>
<dbReference type="InterPro" id="IPR036389">
    <property type="entry name" value="RNase_III_sf"/>
</dbReference>
<dbReference type="Pfam" id="PF00270">
    <property type="entry name" value="DEAD"/>
    <property type="match status" value="1"/>
</dbReference>
<keyword evidence="3" id="KW-0547">Nucleotide-binding</keyword>
<dbReference type="SMART" id="SM00490">
    <property type="entry name" value="HELICc"/>
    <property type="match status" value="1"/>
</dbReference>
<gene>
    <name evidence="14" type="ORF">HMPREF1624_07256</name>
</gene>
<feature type="domain" description="RNase III" evidence="10">
    <location>
        <begin position="987"/>
        <end position="1113"/>
    </location>
</feature>
<protein>
    <recommendedName>
        <fullName evidence="16">Dicer-like protein 2</fullName>
    </recommendedName>
</protein>
<dbReference type="Pfam" id="PF00636">
    <property type="entry name" value="Ribonuclease_3"/>
    <property type="match status" value="2"/>
</dbReference>
<dbReference type="AlphaFoldDB" id="U7PN20"/>
<comment type="similarity">
    <text evidence="8">Belongs to the helicase family. Dicer subfamily.</text>
</comment>
<evidence type="ECO:0000256" key="5">
    <source>
        <dbReference type="ARBA" id="ARBA00022806"/>
    </source>
</evidence>
<dbReference type="Proteomes" id="UP000018087">
    <property type="component" value="Unassembled WGS sequence"/>
</dbReference>
<dbReference type="GO" id="GO:0030422">
    <property type="term" value="P:siRNA processing"/>
    <property type="evidence" value="ECO:0007669"/>
    <property type="project" value="TreeGrafter"/>
</dbReference>
<dbReference type="InterPro" id="IPR005034">
    <property type="entry name" value="Dicer_dimerisation"/>
</dbReference>